<name>A0A4Q1C761_9BACT</name>
<dbReference type="AlphaFoldDB" id="A0A4Q1C761"/>
<protein>
    <submittedName>
        <fullName evidence="2">MCE family protein</fullName>
    </submittedName>
</protein>
<organism evidence="2 3">
    <name type="scientific">Oleiharenicola lentus</name>
    <dbReference type="NCBI Taxonomy" id="2508720"/>
    <lineage>
        <taxon>Bacteria</taxon>
        <taxon>Pseudomonadati</taxon>
        <taxon>Verrucomicrobiota</taxon>
        <taxon>Opitutia</taxon>
        <taxon>Opitutales</taxon>
        <taxon>Opitutaceae</taxon>
        <taxon>Oleiharenicola</taxon>
    </lineage>
</organism>
<reference evidence="2 3" key="1">
    <citation type="submission" date="2019-01" db="EMBL/GenBank/DDBJ databases">
        <title>Lacunisphaera sp. strain TWA-58.</title>
        <authorList>
            <person name="Chen W.-M."/>
        </authorList>
    </citation>
    <scope>NUCLEOTIDE SEQUENCE [LARGE SCALE GENOMIC DNA]</scope>
    <source>
        <strain evidence="2 3">TWA-58</strain>
    </source>
</reference>
<dbReference type="OrthoDB" id="9769132at2"/>
<keyword evidence="3" id="KW-1185">Reference proteome</keyword>
<evidence type="ECO:0000313" key="2">
    <source>
        <dbReference type="EMBL" id="RXK54640.1"/>
    </source>
</evidence>
<sequence length="330" mass="34634">MNNNQQAVRVGLFFLLGCALAWITFESLSGGQIFKPKGYTLVAPFANLKGLKTGDDILMAGVKIGSVATTRLGNQRVEAVLSIDPKVQIPNDAIASVETSSLLGSQHLAVSFGNSPTYLKDGDEVKTKNTVDMSEVISQLGQLGAKLEQVADGVSKALGGGESGSQSLFNKLDQLVTDNGPKLTETVANLQDITAKIKSAEGTLGKLVNDPKLHDELLVTVGEIKQAASDARVFMNDTKGIVADVKAGKGTLGVLLYDDATANSIKVTAKNLRELSDKINSGQGTLGKLISDESLYTDLQSTLKKADRMIDGLGDQGPITAVGVAAQSLF</sequence>
<dbReference type="Proteomes" id="UP000290218">
    <property type="component" value="Unassembled WGS sequence"/>
</dbReference>
<dbReference type="PANTHER" id="PTHR33371">
    <property type="entry name" value="INTERMEMBRANE PHOSPHOLIPID TRANSPORT SYSTEM BINDING PROTEIN MLAD-RELATED"/>
    <property type="match status" value="1"/>
</dbReference>
<dbReference type="EMBL" id="SDHX01000001">
    <property type="protein sequence ID" value="RXK54640.1"/>
    <property type="molecule type" value="Genomic_DNA"/>
</dbReference>
<dbReference type="PANTHER" id="PTHR33371:SF4">
    <property type="entry name" value="INTERMEMBRANE PHOSPHOLIPID TRANSPORT SYSTEM BINDING PROTEIN MLAD"/>
    <property type="match status" value="1"/>
</dbReference>
<evidence type="ECO:0000259" key="1">
    <source>
        <dbReference type="Pfam" id="PF02470"/>
    </source>
</evidence>
<dbReference type="Pfam" id="PF02470">
    <property type="entry name" value="MlaD"/>
    <property type="match status" value="1"/>
</dbReference>
<gene>
    <name evidence="2" type="ORF">ESB00_01720</name>
</gene>
<proteinExistence type="predicted"/>
<evidence type="ECO:0000313" key="3">
    <source>
        <dbReference type="Proteomes" id="UP000290218"/>
    </source>
</evidence>
<dbReference type="InterPro" id="IPR003399">
    <property type="entry name" value="Mce/MlaD"/>
</dbReference>
<dbReference type="InterPro" id="IPR052336">
    <property type="entry name" value="MlaD_Phospholipid_Transporter"/>
</dbReference>
<comment type="caution">
    <text evidence="2">The sequence shown here is derived from an EMBL/GenBank/DDBJ whole genome shotgun (WGS) entry which is preliminary data.</text>
</comment>
<feature type="domain" description="Mce/MlaD" evidence="1">
    <location>
        <begin position="37"/>
        <end position="113"/>
    </location>
</feature>
<dbReference type="RefSeq" id="WP_129046004.1">
    <property type="nucleotide sequence ID" value="NZ_SDHX01000001.1"/>
</dbReference>
<accession>A0A4Q1C761</accession>